<dbReference type="AlphaFoldDB" id="A0A5C7S981"/>
<sequence length="288" mass="31218">MSFSELAVTATHAVDLAWAAGGPAERERHWLRIHGDAALAAWLAGLQPTHLHFGSEFCEHLLPAERVLREALRRVEEAGLRFVLLTPVASPDVLARLHGLLPMLPAGTEVVANDWGVAHELHTRFPALLPVAGRVLCRMTKDPRLHPGWAGRCGHGLAAPTMRALFERLGILRLELDMPVFADDGALEGLPLPAGVHLPCVYVAKGRMCRAGGLSMKGPERFAVGRRCRKECLRVAAEASRPGRDDACRTIQLGNTLFSRHSDAMAQALRRAADAGRIARLVVAGEPL</sequence>
<dbReference type="EMBL" id="SSFD01000316">
    <property type="protein sequence ID" value="TXH80290.1"/>
    <property type="molecule type" value="Genomic_DNA"/>
</dbReference>
<proteinExistence type="predicted"/>
<accession>A0A5C7S981</accession>
<protein>
    <recommendedName>
        <fullName evidence="3">Peptidase U32</fullName>
    </recommendedName>
</protein>
<dbReference type="Proteomes" id="UP000321192">
    <property type="component" value="Unassembled WGS sequence"/>
</dbReference>
<name>A0A5C7S981_THASP</name>
<evidence type="ECO:0000313" key="2">
    <source>
        <dbReference type="Proteomes" id="UP000321192"/>
    </source>
</evidence>
<organism evidence="1 2">
    <name type="scientific">Thauera aminoaromatica</name>
    <dbReference type="NCBI Taxonomy" id="164330"/>
    <lineage>
        <taxon>Bacteria</taxon>
        <taxon>Pseudomonadati</taxon>
        <taxon>Pseudomonadota</taxon>
        <taxon>Betaproteobacteria</taxon>
        <taxon>Rhodocyclales</taxon>
        <taxon>Zoogloeaceae</taxon>
        <taxon>Thauera</taxon>
    </lineage>
</organism>
<comment type="caution">
    <text evidence="1">The sequence shown here is derived from an EMBL/GenBank/DDBJ whole genome shotgun (WGS) entry which is preliminary data.</text>
</comment>
<reference evidence="1 2" key="1">
    <citation type="submission" date="2018-09" db="EMBL/GenBank/DDBJ databases">
        <title>Metagenome Assembled Genomes from an Advanced Water Purification Facility.</title>
        <authorList>
            <person name="Stamps B.W."/>
            <person name="Spear J.R."/>
        </authorList>
    </citation>
    <scope>NUCLEOTIDE SEQUENCE [LARGE SCALE GENOMIC DNA]</scope>
    <source>
        <strain evidence="1">Bin_27_1</strain>
    </source>
</reference>
<dbReference type="RefSeq" id="WP_276661256.1">
    <property type="nucleotide sequence ID" value="NZ_SSFD01000316.1"/>
</dbReference>
<evidence type="ECO:0000313" key="1">
    <source>
        <dbReference type="EMBL" id="TXH80290.1"/>
    </source>
</evidence>
<evidence type="ECO:0008006" key="3">
    <source>
        <dbReference type="Google" id="ProtNLM"/>
    </source>
</evidence>
<gene>
    <name evidence="1" type="ORF">E6Q80_18980</name>
</gene>